<evidence type="ECO:0000256" key="2">
    <source>
        <dbReference type="ARBA" id="ARBA00001947"/>
    </source>
</evidence>
<dbReference type="GO" id="GO:0008237">
    <property type="term" value="F:metallopeptidase activity"/>
    <property type="evidence" value="ECO:0007669"/>
    <property type="project" value="UniProtKB-KW"/>
</dbReference>
<evidence type="ECO:0000256" key="10">
    <source>
        <dbReference type="ARBA" id="ARBA00023049"/>
    </source>
</evidence>
<organism evidence="16 17">
    <name type="scientific">Streptomyces cinnamoneus</name>
    <name type="common">Streptoverticillium cinnamoneum</name>
    <dbReference type="NCBI Taxonomy" id="53446"/>
    <lineage>
        <taxon>Bacteria</taxon>
        <taxon>Bacillati</taxon>
        <taxon>Actinomycetota</taxon>
        <taxon>Actinomycetes</taxon>
        <taxon>Kitasatosporales</taxon>
        <taxon>Streptomycetaceae</taxon>
        <taxon>Streptomyces</taxon>
        <taxon>Streptomyces cinnamoneus group</taxon>
    </lineage>
</organism>
<evidence type="ECO:0000313" key="16">
    <source>
        <dbReference type="EMBL" id="PHQ51455.1"/>
    </source>
</evidence>
<keyword evidence="13" id="KW-0732">Signal</keyword>
<evidence type="ECO:0000256" key="1">
    <source>
        <dbReference type="ARBA" id="ARBA00000098"/>
    </source>
</evidence>
<dbReference type="GO" id="GO:0008270">
    <property type="term" value="F:zinc ion binding"/>
    <property type="evidence" value="ECO:0007669"/>
    <property type="project" value="InterPro"/>
</dbReference>
<dbReference type="OrthoDB" id="100605at2"/>
<dbReference type="Proteomes" id="UP000222531">
    <property type="component" value="Unassembled WGS sequence"/>
</dbReference>
<evidence type="ECO:0000259" key="15">
    <source>
        <dbReference type="Pfam" id="PF17900"/>
    </source>
</evidence>
<accession>A0A2G1XJP2</accession>
<dbReference type="PRINTS" id="PR00756">
    <property type="entry name" value="ALADIPTASE"/>
</dbReference>
<dbReference type="InterPro" id="IPR050344">
    <property type="entry name" value="Peptidase_M1_aminopeptidases"/>
</dbReference>
<dbReference type="GO" id="GO:0016285">
    <property type="term" value="F:alanyl aminopeptidase activity"/>
    <property type="evidence" value="ECO:0007669"/>
    <property type="project" value="UniProtKB-EC"/>
</dbReference>
<dbReference type="EC" id="3.4.11.2" evidence="4"/>
<comment type="similarity">
    <text evidence="3">Belongs to the peptidase M1 family.</text>
</comment>
<keyword evidence="6" id="KW-0645">Protease</keyword>
<keyword evidence="17" id="KW-1185">Reference proteome</keyword>
<keyword evidence="10" id="KW-0482">Metalloprotease</keyword>
<evidence type="ECO:0000313" key="17">
    <source>
        <dbReference type="Proteomes" id="UP000222531"/>
    </source>
</evidence>
<comment type="cofactor">
    <cofactor evidence="2">
        <name>Zn(2+)</name>
        <dbReference type="ChEBI" id="CHEBI:29105"/>
    </cofactor>
</comment>
<dbReference type="GO" id="GO:0006508">
    <property type="term" value="P:proteolysis"/>
    <property type="evidence" value="ECO:0007669"/>
    <property type="project" value="UniProtKB-KW"/>
</dbReference>
<dbReference type="InterPro" id="IPR027268">
    <property type="entry name" value="Peptidase_M4/M1_CTD_sf"/>
</dbReference>
<evidence type="ECO:0000256" key="6">
    <source>
        <dbReference type="ARBA" id="ARBA00022670"/>
    </source>
</evidence>
<evidence type="ECO:0000256" key="11">
    <source>
        <dbReference type="ARBA" id="ARBA00029811"/>
    </source>
</evidence>
<comment type="catalytic activity">
    <reaction evidence="1">
        <text>Release of an N-terminal amino acid, Xaa-|-Yaa- from a peptide, amide or arylamide. Xaa is preferably Ala, but may be most amino acids including Pro (slow action). When a terminal hydrophobic residue is followed by a prolyl residue, the two may be released as an intact Xaa-Pro dipeptide.</text>
        <dbReference type="EC" id="3.4.11.2"/>
    </reaction>
</comment>
<sequence length="472" mass="52413">MRARGRFRCSRRGLLTAAAALPLTAAAGALAGDEAPRPPDGRRYFPRHGSYGHRTVSYDLRLDYDPGRAWLEGHARVQAVALEPAREVELDLARLKVRSAHFDGRPVEVRRRSGKLVLRAPRPLAGEQPFVLDIRYAGRPAPVASPFGGVGWDRTGDAHDGTLVASQPVGAPSWFPCNDRPDDKAAYTFAVTVPRGHHALANGTLLRRVSEGDRVRWTYHHPGPMATYLAAVYTGRFTHEERDGVRNAYPAHLADRARHDLARQPEMLRAFAGLFGPYPFDSYGAVVVDAELGAPVENQTLSVFGSNHIDGRRGWETLVAHEIAHQWYGNSVTLADWQHIWLNEGFATYAEWLWSEHLGEDDAHALARQAWHGLSAGRQNLRIADPGSGHLFDDRVYVRGACTLHALRTAVGDDRFFTVLRTWHAAHRGGNADTCAFLAHAERVTGRELGPLLRPWLFEKRLPDLPDRDPDG</sequence>
<dbReference type="SUPFAM" id="SSF63737">
    <property type="entry name" value="Leukotriene A4 hydrolase N-terminal domain"/>
    <property type="match status" value="1"/>
</dbReference>
<evidence type="ECO:0000256" key="12">
    <source>
        <dbReference type="ARBA" id="ARBA00031533"/>
    </source>
</evidence>
<dbReference type="SUPFAM" id="SSF55486">
    <property type="entry name" value="Metalloproteases ('zincins'), catalytic domain"/>
    <property type="match status" value="1"/>
</dbReference>
<dbReference type="AlphaFoldDB" id="A0A2G1XJP2"/>
<evidence type="ECO:0000256" key="4">
    <source>
        <dbReference type="ARBA" id="ARBA00012564"/>
    </source>
</evidence>
<dbReference type="RefSeq" id="WP_099199318.1">
    <property type="nucleotide sequence ID" value="NZ_JBIRXA010000002.1"/>
</dbReference>
<comment type="caution">
    <text evidence="16">The sequence shown here is derived from an EMBL/GenBank/DDBJ whole genome shotgun (WGS) entry which is preliminary data.</text>
</comment>
<protein>
    <recommendedName>
        <fullName evidence="5">Aminopeptidase N</fullName>
        <ecNumber evidence="4">3.4.11.2</ecNumber>
    </recommendedName>
    <alternativeName>
        <fullName evidence="11">Alanine aminopeptidase</fullName>
    </alternativeName>
    <alternativeName>
        <fullName evidence="12">Lysyl aminopeptidase</fullName>
    </alternativeName>
</protein>
<keyword evidence="9" id="KW-0862">Zinc</keyword>
<dbReference type="Pfam" id="PF01433">
    <property type="entry name" value="Peptidase_M1"/>
    <property type="match status" value="1"/>
</dbReference>
<dbReference type="Gene3D" id="2.60.40.1730">
    <property type="entry name" value="tricorn interacting facor f3 domain"/>
    <property type="match status" value="1"/>
</dbReference>
<keyword evidence="7" id="KW-0479">Metal-binding</keyword>
<evidence type="ECO:0000256" key="3">
    <source>
        <dbReference type="ARBA" id="ARBA00010136"/>
    </source>
</evidence>
<feature type="domain" description="Peptidase M1 membrane alanine aminopeptidase" evidence="14">
    <location>
        <begin position="267"/>
        <end position="456"/>
    </location>
</feature>
<keyword evidence="8" id="KW-0378">Hydrolase</keyword>
<dbReference type="InterPro" id="IPR045357">
    <property type="entry name" value="Aminopeptidase_N-like_N"/>
</dbReference>
<gene>
    <name evidence="16" type="ORF">BLA24_13905</name>
</gene>
<dbReference type="CDD" id="cd09603">
    <property type="entry name" value="M1_APN_like"/>
    <property type="match status" value="1"/>
</dbReference>
<feature type="signal peptide" evidence="13">
    <location>
        <begin position="1"/>
        <end position="31"/>
    </location>
</feature>
<dbReference type="InterPro" id="IPR042097">
    <property type="entry name" value="Aminopeptidase_N-like_N_sf"/>
</dbReference>
<dbReference type="PROSITE" id="PS51318">
    <property type="entry name" value="TAT"/>
    <property type="match status" value="1"/>
</dbReference>
<dbReference type="Pfam" id="PF17900">
    <property type="entry name" value="Peptidase_M1_N"/>
    <property type="match status" value="1"/>
</dbReference>
<name>A0A2G1XJP2_STRCJ</name>
<evidence type="ECO:0000256" key="7">
    <source>
        <dbReference type="ARBA" id="ARBA00022723"/>
    </source>
</evidence>
<feature type="domain" description="Aminopeptidase N-like N-terminal" evidence="15">
    <location>
        <begin position="56"/>
        <end position="229"/>
    </location>
</feature>
<reference evidence="16 17" key="1">
    <citation type="journal article" date="2017" name="Biochemistry">
        <title>Identification of the Biosynthetic Pathway for the Antibiotic Bicyclomycin.</title>
        <authorList>
            <person name="Patteson J."/>
            <person name="Cai W."/>
            <person name="Johnson R.A."/>
            <person name="Santa Maria K."/>
            <person name="Li B."/>
        </authorList>
    </citation>
    <scope>NUCLEOTIDE SEQUENCE [LARGE SCALE GENOMIC DNA]</scope>
    <source>
        <strain evidence="16 17">ATCC 21532</strain>
    </source>
</reference>
<dbReference type="InterPro" id="IPR001930">
    <property type="entry name" value="Peptidase_M1"/>
</dbReference>
<feature type="chain" id="PRO_5044380990" description="Aminopeptidase N" evidence="13">
    <location>
        <begin position="32"/>
        <end position="472"/>
    </location>
</feature>
<evidence type="ECO:0000256" key="5">
    <source>
        <dbReference type="ARBA" id="ARBA00015611"/>
    </source>
</evidence>
<evidence type="ECO:0000256" key="9">
    <source>
        <dbReference type="ARBA" id="ARBA00022833"/>
    </source>
</evidence>
<evidence type="ECO:0000256" key="8">
    <source>
        <dbReference type="ARBA" id="ARBA00022801"/>
    </source>
</evidence>
<dbReference type="EMBL" id="NHZO01000146">
    <property type="protein sequence ID" value="PHQ51455.1"/>
    <property type="molecule type" value="Genomic_DNA"/>
</dbReference>
<evidence type="ECO:0000256" key="13">
    <source>
        <dbReference type="SAM" id="SignalP"/>
    </source>
</evidence>
<dbReference type="Gene3D" id="1.10.390.10">
    <property type="entry name" value="Neutral Protease Domain 2"/>
    <property type="match status" value="1"/>
</dbReference>
<dbReference type="InterPro" id="IPR006311">
    <property type="entry name" value="TAT_signal"/>
</dbReference>
<dbReference type="PANTHER" id="PTHR11533">
    <property type="entry name" value="PROTEASE M1 ZINC METALLOPROTEASE"/>
    <property type="match status" value="1"/>
</dbReference>
<proteinExistence type="inferred from homology"/>
<evidence type="ECO:0000259" key="14">
    <source>
        <dbReference type="Pfam" id="PF01433"/>
    </source>
</evidence>
<dbReference type="InterPro" id="IPR014782">
    <property type="entry name" value="Peptidase_M1_dom"/>
</dbReference>